<evidence type="ECO:0000256" key="1">
    <source>
        <dbReference type="SAM" id="MobiDB-lite"/>
    </source>
</evidence>
<feature type="compositionally biased region" description="Polar residues" evidence="1">
    <location>
        <begin position="1"/>
        <end position="18"/>
    </location>
</feature>
<sequence>MSQPSSAGSVPAGANSQPAADLSDKFPAYNTFSNIVEERLDLDQAQVALGLTLIAIIFINCFFIWIAWNHYSDKISRIYAESTKEKDRESSKPKDE</sequence>
<reference evidence="4" key="1">
    <citation type="submission" date="2022-11" db="UniProtKB">
        <authorList>
            <consortium name="WormBaseParasite"/>
        </authorList>
    </citation>
    <scope>IDENTIFICATION</scope>
</reference>
<protein>
    <submittedName>
        <fullName evidence="4">Uncharacterized protein</fullName>
    </submittedName>
</protein>
<organism evidence="3 4">
    <name type="scientific">Plectus sambesii</name>
    <dbReference type="NCBI Taxonomy" id="2011161"/>
    <lineage>
        <taxon>Eukaryota</taxon>
        <taxon>Metazoa</taxon>
        <taxon>Ecdysozoa</taxon>
        <taxon>Nematoda</taxon>
        <taxon>Chromadorea</taxon>
        <taxon>Plectida</taxon>
        <taxon>Plectina</taxon>
        <taxon>Plectoidea</taxon>
        <taxon>Plectidae</taxon>
        <taxon>Plectus</taxon>
    </lineage>
</organism>
<dbReference type="WBParaSite" id="PSAMB.scaffold38size103597.g1004.t1">
    <property type="protein sequence ID" value="PSAMB.scaffold38size103597.g1004.t1"/>
    <property type="gene ID" value="PSAMB.scaffold38size103597.g1004"/>
</dbReference>
<keyword evidence="3" id="KW-1185">Reference proteome</keyword>
<dbReference type="Proteomes" id="UP000887566">
    <property type="component" value="Unplaced"/>
</dbReference>
<keyword evidence="2" id="KW-0812">Transmembrane</keyword>
<feature type="region of interest" description="Disordered" evidence="1">
    <location>
        <begin position="1"/>
        <end position="24"/>
    </location>
</feature>
<keyword evidence="2" id="KW-1133">Transmembrane helix</keyword>
<evidence type="ECO:0000256" key="2">
    <source>
        <dbReference type="SAM" id="Phobius"/>
    </source>
</evidence>
<evidence type="ECO:0000313" key="4">
    <source>
        <dbReference type="WBParaSite" id="PSAMB.scaffold38size103597.g1004.t1"/>
    </source>
</evidence>
<name>A0A914WE04_9BILA</name>
<proteinExistence type="predicted"/>
<evidence type="ECO:0000313" key="3">
    <source>
        <dbReference type="Proteomes" id="UP000887566"/>
    </source>
</evidence>
<keyword evidence="2" id="KW-0472">Membrane</keyword>
<dbReference type="AlphaFoldDB" id="A0A914WE04"/>
<accession>A0A914WE04</accession>
<feature type="transmembrane region" description="Helical" evidence="2">
    <location>
        <begin position="47"/>
        <end position="68"/>
    </location>
</feature>